<evidence type="ECO:0000313" key="3">
    <source>
        <dbReference type="Proteomes" id="UP001163981"/>
    </source>
</evidence>
<dbReference type="Pfam" id="PF12680">
    <property type="entry name" value="SnoaL_2"/>
    <property type="match status" value="1"/>
</dbReference>
<sequence length="123" mass="14172">MREREEFIRGFNEAFAKNDLDFILDSMTEDIEWNLVGEEITKGKAAVKEFMKPMEKVETLEMELDKIINGEHTAAAYGRMKIKESSGEVKSFGFADFYELEGKTNPKISKMTSFVVKEKDNRS</sequence>
<organism evidence="2 3">
    <name type="scientific">Salinimicrobium tongyeongense</name>
    <dbReference type="NCBI Taxonomy" id="2809707"/>
    <lineage>
        <taxon>Bacteria</taxon>
        <taxon>Pseudomonadati</taxon>
        <taxon>Bacteroidota</taxon>
        <taxon>Flavobacteriia</taxon>
        <taxon>Flavobacteriales</taxon>
        <taxon>Flavobacteriaceae</taxon>
        <taxon>Salinimicrobium</taxon>
    </lineage>
</organism>
<proteinExistence type="predicted"/>
<dbReference type="Gene3D" id="3.10.450.50">
    <property type="match status" value="1"/>
</dbReference>
<dbReference type="RefSeq" id="WP_265163589.1">
    <property type="nucleotide sequence ID" value="NZ_CP069620.1"/>
</dbReference>
<gene>
    <name evidence="2" type="ORF">JRG66_15025</name>
</gene>
<dbReference type="InterPro" id="IPR037401">
    <property type="entry name" value="SnoaL-like"/>
</dbReference>
<protein>
    <submittedName>
        <fullName evidence="2">Nuclear transport factor 2 family protein</fullName>
    </submittedName>
</protein>
<name>A0ABY6NR30_9FLAO</name>
<dbReference type="Proteomes" id="UP001163981">
    <property type="component" value="Chromosome"/>
</dbReference>
<accession>A0ABY6NR30</accession>
<feature type="domain" description="SnoaL-like" evidence="1">
    <location>
        <begin position="8"/>
        <end position="102"/>
    </location>
</feature>
<keyword evidence="3" id="KW-1185">Reference proteome</keyword>
<dbReference type="SUPFAM" id="SSF54427">
    <property type="entry name" value="NTF2-like"/>
    <property type="match status" value="1"/>
</dbReference>
<reference evidence="2" key="1">
    <citation type="submission" date="2021-02" db="EMBL/GenBank/DDBJ databases">
        <title>Salinimicrobium sp. nov. isolated from seawater in Tongyeong, Republic of Korea.</title>
        <authorList>
            <person name="Lee S.-J."/>
        </authorList>
    </citation>
    <scope>NUCLEOTIDE SEQUENCE</scope>
    <source>
        <strain evidence="2">HN-2-9-2</strain>
    </source>
</reference>
<evidence type="ECO:0000259" key="1">
    <source>
        <dbReference type="Pfam" id="PF12680"/>
    </source>
</evidence>
<dbReference type="InterPro" id="IPR032710">
    <property type="entry name" value="NTF2-like_dom_sf"/>
</dbReference>
<evidence type="ECO:0000313" key="2">
    <source>
        <dbReference type="EMBL" id="UZH55239.1"/>
    </source>
</evidence>
<dbReference type="EMBL" id="CP069620">
    <property type="protein sequence ID" value="UZH55239.1"/>
    <property type="molecule type" value="Genomic_DNA"/>
</dbReference>